<dbReference type="Pfam" id="PF00076">
    <property type="entry name" value="RRM_1"/>
    <property type="match status" value="1"/>
</dbReference>
<dbReference type="InterPro" id="IPR000504">
    <property type="entry name" value="RRM_dom"/>
</dbReference>
<comment type="caution">
    <text evidence="5">The sequence shown here is derived from an EMBL/GenBank/DDBJ whole genome shotgun (WGS) entry which is preliminary data.</text>
</comment>
<keyword evidence="6" id="KW-1185">Reference proteome</keyword>
<dbReference type="PANTHER" id="PTHR23236">
    <property type="entry name" value="EUKARYOTIC TRANSLATION INITIATION FACTOR 4B/4H"/>
    <property type="match status" value="1"/>
</dbReference>
<feature type="compositionally biased region" description="Low complexity" evidence="3">
    <location>
        <begin position="557"/>
        <end position="566"/>
    </location>
</feature>
<reference evidence="5" key="1">
    <citation type="submission" date="2019-08" db="EMBL/GenBank/DDBJ databases">
        <title>The improved chromosome-level genome for the pearl oyster Pinctada fucata martensii using PacBio sequencing and Hi-C.</title>
        <authorList>
            <person name="Zheng Z."/>
        </authorList>
    </citation>
    <scope>NUCLEOTIDE SEQUENCE</scope>
    <source>
        <strain evidence="5">ZZ-2019</strain>
        <tissue evidence="5">Adductor muscle</tissue>
    </source>
</reference>
<feature type="compositionally biased region" description="Basic and acidic residues" evidence="3">
    <location>
        <begin position="494"/>
        <end position="522"/>
    </location>
</feature>
<feature type="compositionally biased region" description="Basic and acidic residues" evidence="3">
    <location>
        <begin position="194"/>
        <end position="437"/>
    </location>
</feature>
<dbReference type="SMART" id="SM00360">
    <property type="entry name" value="RRM"/>
    <property type="match status" value="1"/>
</dbReference>
<evidence type="ECO:0000256" key="2">
    <source>
        <dbReference type="PROSITE-ProRule" id="PRU00176"/>
    </source>
</evidence>
<dbReference type="Proteomes" id="UP001186944">
    <property type="component" value="Unassembled WGS sequence"/>
</dbReference>
<accession>A0AA88YQD4</accession>
<feature type="region of interest" description="Disordered" evidence="3">
    <location>
        <begin position="70"/>
        <end position="104"/>
    </location>
</feature>
<dbReference type="InterPro" id="IPR012677">
    <property type="entry name" value="Nucleotide-bd_a/b_plait_sf"/>
</dbReference>
<evidence type="ECO:0000313" key="5">
    <source>
        <dbReference type="EMBL" id="KAK3105588.1"/>
    </source>
</evidence>
<protein>
    <recommendedName>
        <fullName evidence="4">RRM domain-containing protein</fullName>
    </recommendedName>
</protein>
<evidence type="ECO:0000313" key="6">
    <source>
        <dbReference type="Proteomes" id="UP001186944"/>
    </source>
</evidence>
<dbReference type="SUPFAM" id="SSF54928">
    <property type="entry name" value="RNA-binding domain, RBD"/>
    <property type="match status" value="1"/>
</dbReference>
<dbReference type="InterPro" id="IPR035979">
    <property type="entry name" value="RBD_domain_sf"/>
</dbReference>
<dbReference type="AlphaFoldDB" id="A0AA88YQD4"/>
<dbReference type="CDD" id="cd12402">
    <property type="entry name" value="RRM_eIF4B"/>
    <property type="match status" value="1"/>
</dbReference>
<dbReference type="Gene3D" id="3.30.70.330">
    <property type="match status" value="1"/>
</dbReference>
<dbReference type="InterPro" id="IPR033107">
    <property type="entry name" value="EIF-4B_RRM"/>
</dbReference>
<evidence type="ECO:0000259" key="4">
    <source>
        <dbReference type="PROSITE" id="PS50102"/>
    </source>
</evidence>
<sequence length="622" mass="70303">MVLDKMVLDKMVLDKTNQLLGKKKPKMKGTKMNLTEFLSDEKGGGGGPVMAGKIDWAAEMETSNDVEDFDDIQYGRPSIDRSKLPTAPKASRGPDVDPSRIPNNPPFTAFIGNLPYDTTADKIEQFFQKLNVLNVRLPSDQGRMKGFGYVEFGDKQSLIDALLLNDEVLSGRKVRVDLAGQNQQNDQRSGGGFGRERQNEGPDRTEGDWRRGPPPESEFDRGGDRYGDRGGDRYGDRGGDRGGDRYGDRGGDRYGDRGGDRYGNRDGDRYGDRGGDRYGDRGGDRYGDRRGSDRWGSRDEGRGFDRDDRDGGSRGYDRGSSYRDRNRDYDDRRPSRGYDDRGQRDRYEDDRGPQRDRYDDRGPPRDRYDDRGPQRDRYDDRGPPRDRYDNRRGYDRRDGGGYGRDRYDDRERRGGFGSGYRRDDRQRSPETPAERPRLNLQPRTKPIEEPAPEGKPSEGKLSEDKPSEGNAPKATPPKPSSASIFGGAKPVDTAAREREIEERLQKQRLEEAKKLEEEKENRYVNNPSADRGYRKRRDSENSQEDGYSGSRRERRLSSGSSSKGRSGPPPVTSSRSRKDSNTSNHSQEVFSGGEGDKDEPKSPVSPSSSNDQPRFVKYLPGI</sequence>
<feature type="compositionally biased region" description="Basic and acidic residues" evidence="3">
    <location>
        <begin position="455"/>
        <end position="467"/>
    </location>
</feature>
<dbReference type="PANTHER" id="PTHR23236:SF2">
    <property type="entry name" value="EUKARYOTIC TRANSLATION INITIATION FACTOR 4B"/>
    <property type="match status" value="1"/>
</dbReference>
<keyword evidence="1 2" id="KW-0694">RNA-binding</keyword>
<feature type="domain" description="RRM" evidence="4">
    <location>
        <begin position="107"/>
        <end position="181"/>
    </location>
</feature>
<gene>
    <name evidence="5" type="ORF">FSP39_001213</name>
</gene>
<name>A0AA88YQD4_PINIB</name>
<feature type="region of interest" description="Disordered" evidence="3">
    <location>
        <begin position="179"/>
        <end position="622"/>
    </location>
</feature>
<dbReference type="PROSITE" id="PS50102">
    <property type="entry name" value="RRM"/>
    <property type="match status" value="1"/>
</dbReference>
<evidence type="ECO:0000256" key="1">
    <source>
        <dbReference type="ARBA" id="ARBA00022884"/>
    </source>
</evidence>
<organism evidence="5 6">
    <name type="scientific">Pinctada imbricata</name>
    <name type="common">Atlantic pearl-oyster</name>
    <name type="synonym">Pinctada martensii</name>
    <dbReference type="NCBI Taxonomy" id="66713"/>
    <lineage>
        <taxon>Eukaryota</taxon>
        <taxon>Metazoa</taxon>
        <taxon>Spiralia</taxon>
        <taxon>Lophotrochozoa</taxon>
        <taxon>Mollusca</taxon>
        <taxon>Bivalvia</taxon>
        <taxon>Autobranchia</taxon>
        <taxon>Pteriomorphia</taxon>
        <taxon>Pterioida</taxon>
        <taxon>Pterioidea</taxon>
        <taxon>Pteriidae</taxon>
        <taxon>Pinctada</taxon>
    </lineage>
</organism>
<evidence type="ECO:0000256" key="3">
    <source>
        <dbReference type="SAM" id="MobiDB-lite"/>
    </source>
</evidence>
<proteinExistence type="predicted"/>
<dbReference type="GO" id="GO:0003723">
    <property type="term" value="F:RNA binding"/>
    <property type="evidence" value="ECO:0007669"/>
    <property type="project" value="UniProtKB-UniRule"/>
</dbReference>
<dbReference type="EMBL" id="VSWD01000003">
    <property type="protein sequence ID" value="KAK3105588.1"/>
    <property type="molecule type" value="Genomic_DNA"/>
</dbReference>